<dbReference type="SUPFAM" id="SSF56112">
    <property type="entry name" value="Protein kinase-like (PK-like)"/>
    <property type="match status" value="1"/>
</dbReference>
<evidence type="ECO:0000256" key="3">
    <source>
        <dbReference type="ARBA" id="ARBA00022741"/>
    </source>
</evidence>
<keyword evidence="3 6" id="KW-0547">Nucleotide-binding</keyword>
<evidence type="ECO:0000256" key="5">
    <source>
        <dbReference type="ARBA" id="ARBA00022840"/>
    </source>
</evidence>
<dbReference type="PROSITE" id="PS50011">
    <property type="entry name" value="PROTEIN_KINASE_DOM"/>
    <property type="match status" value="1"/>
</dbReference>
<accession>A0AAD7DR59</accession>
<evidence type="ECO:0000256" key="2">
    <source>
        <dbReference type="ARBA" id="ARBA00022679"/>
    </source>
</evidence>
<dbReference type="InterPro" id="IPR008271">
    <property type="entry name" value="Ser/Thr_kinase_AS"/>
</dbReference>
<reference evidence="9" key="1">
    <citation type="submission" date="2023-03" db="EMBL/GenBank/DDBJ databases">
        <title>Massive genome expansion in bonnet fungi (Mycena s.s.) driven by repeated elements and novel gene families across ecological guilds.</title>
        <authorList>
            <consortium name="Lawrence Berkeley National Laboratory"/>
            <person name="Harder C.B."/>
            <person name="Miyauchi S."/>
            <person name="Viragh M."/>
            <person name="Kuo A."/>
            <person name="Thoen E."/>
            <person name="Andreopoulos B."/>
            <person name="Lu D."/>
            <person name="Skrede I."/>
            <person name="Drula E."/>
            <person name="Henrissat B."/>
            <person name="Morin E."/>
            <person name="Kohler A."/>
            <person name="Barry K."/>
            <person name="LaButti K."/>
            <person name="Morin E."/>
            <person name="Salamov A."/>
            <person name="Lipzen A."/>
            <person name="Mereny Z."/>
            <person name="Hegedus B."/>
            <person name="Baldrian P."/>
            <person name="Stursova M."/>
            <person name="Weitz H."/>
            <person name="Taylor A."/>
            <person name="Grigoriev I.V."/>
            <person name="Nagy L.G."/>
            <person name="Martin F."/>
            <person name="Kauserud H."/>
        </authorList>
    </citation>
    <scope>NUCLEOTIDE SEQUENCE</scope>
    <source>
        <strain evidence="9">CBHHK067</strain>
    </source>
</reference>
<dbReference type="PANTHER" id="PTHR24345:SF0">
    <property type="entry name" value="CELL CYCLE SERINE_THREONINE-PROTEIN KINASE CDC5_MSD2"/>
    <property type="match status" value="1"/>
</dbReference>
<keyword evidence="4 9" id="KW-0418">Kinase</keyword>
<dbReference type="PROSITE" id="PS00108">
    <property type="entry name" value="PROTEIN_KINASE_ST"/>
    <property type="match status" value="1"/>
</dbReference>
<evidence type="ECO:0000256" key="6">
    <source>
        <dbReference type="PROSITE-ProRule" id="PRU10141"/>
    </source>
</evidence>
<feature type="domain" description="Protein kinase" evidence="8">
    <location>
        <begin position="17"/>
        <end position="289"/>
    </location>
</feature>
<feature type="non-terminal residue" evidence="9">
    <location>
        <position position="1"/>
    </location>
</feature>
<dbReference type="PROSITE" id="PS00107">
    <property type="entry name" value="PROTEIN_KINASE_ATP"/>
    <property type="match status" value="1"/>
</dbReference>
<dbReference type="EMBL" id="JARKIE010000028">
    <property type="protein sequence ID" value="KAJ7697819.1"/>
    <property type="molecule type" value="Genomic_DNA"/>
</dbReference>
<dbReference type="GO" id="GO:0005524">
    <property type="term" value="F:ATP binding"/>
    <property type="evidence" value="ECO:0007669"/>
    <property type="project" value="UniProtKB-UniRule"/>
</dbReference>
<evidence type="ECO:0000256" key="1">
    <source>
        <dbReference type="ARBA" id="ARBA00022527"/>
    </source>
</evidence>
<organism evidence="9 10">
    <name type="scientific">Mycena rosella</name>
    <name type="common">Pink bonnet</name>
    <name type="synonym">Agaricus rosellus</name>
    <dbReference type="NCBI Taxonomy" id="1033263"/>
    <lineage>
        <taxon>Eukaryota</taxon>
        <taxon>Fungi</taxon>
        <taxon>Dikarya</taxon>
        <taxon>Basidiomycota</taxon>
        <taxon>Agaricomycotina</taxon>
        <taxon>Agaricomycetes</taxon>
        <taxon>Agaricomycetidae</taxon>
        <taxon>Agaricales</taxon>
        <taxon>Marasmiineae</taxon>
        <taxon>Mycenaceae</taxon>
        <taxon>Mycena</taxon>
    </lineage>
</organism>
<evidence type="ECO:0000313" key="9">
    <source>
        <dbReference type="EMBL" id="KAJ7697819.1"/>
    </source>
</evidence>
<sequence>SQTLPDLTGTFVDEGYLQLVLLLGCGGYAKVYKALDTTSSSDDPVFYAAKCMRNGAPGSTDVAVLTNEFSMHKDVSYHPGVVSFHRIFTGGEDGELVFMVLDLAAGDMLHSVVQRHLYVDRPALVADAFLEVLDAVEQCHAEGVFHRDLKPQNFLCNSAGTGIRLADLGMATREEESQIFRCGTLAFMSPECADSMPSERVSYSPREPDLWALGVILFTLVTSTIPWPVAEPSTWQFAAYRADEDNYLADAFHLTPAARDLFRWCFAANPATRPTIPQMRAAVLNIERY</sequence>
<protein>
    <submittedName>
        <fullName evidence="9">Kinase-like domain-containing protein</fullName>
    </submittedName>
</protein>
<keyword evidence="1 7" id="KW-0723">Serine/threonine-protein kinase</keyword>
<dbReference type="Proteomes" id="UP001221757">
    <property type="component" value="Unassembled WGS sequence"/>
</dbReference>
<proteinExistence type="inferred from homology"/>
<keyword evidence="2" id="KW-0808">Transferase</keyword>
<comment type="caution">
    <text evidence="9">The sequence shown here is derived from an EMBL/GenBank/DDBJ whole genome shotgun (WGS) entry which is preliminary data.</text>
</comment>
<evidence type="ECO:0000256" key="4">
    <source>
        <dbReference type="ARBA" id="ARBA00022777"/>
    </source>
</evidence>
<dbReference type="GO" id="GO:0004674">
    <property type="term" value="F:protein serine/threonine kinase activity"/>
    <property type="evidence" value="ECO:0007669"/>
    <property type="project" value="UniProtKB-KW"/>
</dbReference>
<evidence type="ECO:0000259" key="8">
    <source>
        <dbReference type="PROSITE" id="PS50011"/>
    </source>
</evidence>
<gene>
    <name evidence="9" type="ORF">B0H17DRAFT_900912</name>
</gene>
<evidence type="ECO:0000313" key="10">
    <source>
        <dbReference type="Proteomes" id="UP001221757"/>
    </source>
</evidence>
<comment type="similarity">
    <text evidence="7">Belongs to the protein kinase superfamily.</text>
</comment>
<dbReference type="InterPro" id="IPR011009">
    <property type="entry name" value="Kinase-like_dom_sf"/>
</dbReference>
<dbReference type="AlphaFoldDB" id="A0AAD7DR59"/>
<evidence type="ECO:0000256" key="7">
    <source>
        <dbReference type="RuleBase" id="RU000304"/>
    </source>
</evidence>
<feature type="non-terminal residue" evidence="9">
    <location>
        <position position="289"/>
    </location>
</feature>
<dbReference type="Gene3D" id="1.10.510.10">
    <property type="entry name" value="Transferase(Phosphotransferase) domain 1"/>
    <property type="match status" value="1"/>
</dbReference>
<name>A0AAD7DR59_MYCRO</name>
<keyword evidence="5 6" id="KW-0067">ATP-binding</keyword>
<dbReference type="SMART" id="SM00220">
    <property type="entry name" value="S_TKc"/>
    <property type="match status" value="1"/>
</dbReference>
<dbReference type="Pfam" id="PF00069">
    <property type="entry name" value="Pkinase"/>
    <property type="match status" value="1"/>
</dbReference>
<dbReference type="GO" id="GO:0005634">
    <property type="term" value="C:nucleus"/>
    <property type="evidence" value="ECO:0007669"/>
    <property type="project" value="TreeGrafter"/>
</dbReference>
<dbReference type="PANTHER" id="PTHR24345">
    <property type="entry name" value="SERINE/THREONINE-PROTEIN KINASE PLK"/>
    <property type="match status" value="1"/>
</dbReference>
<feature type="binding site" evidence="6">
    <location>
        <position position="50"/>
    </location>
    <ligand>
        <name>ATP</name>
        <dbReference type="ChEBI" id="CHEBI:30616"/>
    </ligand>
</feature>
<dbReference type="InterPro" id="IPR000719">
    <property type="entry name" value="Prot_kinase_dom"/>
</dbReference>
<dbReference type="InterPro" id="IPR017441">
    <property type="entry name" value="Protein_kinase_ATP_BS"/>
</dbReference>
<keyword evidence="10" id="KW-1185">Reference proteome</keyword>